<gene>
    <name evidence="2" type="ORF">LTR62_003407</name>
</gene>
<sequence length="729" mass="81430">MTRHVRATAPALHTAIWITDDLLAEAFNRFARVYHGHHAQRHGSTLPGPLEARKRQAKRRMGLAVAAGSNCMPSSVDIGALFGLGAKTPAEPEKSWSWQPPLYRQLPTPNPPHSFGMSMRPAMVAPRPPRPLPSPSSQPRIRKTTSMMKPAQDDQLTATQASRAAFGELLMSLETLPKISLDGIKRIVTFLQSSQDEPLADNLPHLCAWLRSSTCDLGAVAAVITCIKDKALLRTLDGKDLAPLFDYLVRNAQDASLEHKLVQLIDAIVSTIGGVRPLARSLQEALSAGHINSDSIRFWFKILDSSGSMQGSRATHVPWEPFYKLLSPVTHLSQLAEHMCALEHEDMAAVILRYWVRHHLRSDSPDEKEVTTRGSFIRLQCEVTRRAGVRISDLQAEFAHSQARVAGRREIRHDALTSLLALLASHRINCNSLVHDLAGMFMAAKSPDMLWTFYRGIERHPDLGIGTGTAVRLIAYFEHSGHSSGLSRARKVFASVPTVSLLQCLDLPLKMIQSGLGSTERIFGMLIRSPGSETPLPEDREVQKMTLHPEHVELVHLIAYHWATQEHGTARIAFRRVWECFHFLQDRGAPLSILMSRAMVKAGILRPLQEGKHISASQMRYILSLVQQLEGNEVAQSLDRAVWESNKKLREPGNPASLVRKQWMAHRADEGIAKATKRRLHRWARDRRIRHRRSRASDSRVKDCAVTNQHRGPVGDALVAYQPFMVDSV</sequence>
<evidence type="ECO:0000313" key="2">
    <source>
        <dbReference type="EMBL" id="KAK5113538.1"/>
    </source>
</evidence>
<name>A0AAN7YRU9_9PEZI</name>
<proteinExistence type="predicted"/>
<feature type="region of interest" description="Disordered" evidence="1">
    <location>
        <begin position="126"/>
        <end position="154"/>
    </location>
</feature>
<protein>
    <submittedName>
        <fullName evidence="2">Uncharacterized protein</fullName>
    </submittedName>
</protein>
<organism evidence="2 3">
    <name type="scientific">Meristemomyces frigidus</name>
    <dbReference type="NCBI Taxonomy" id="1508187"/>
    <lineage>
        <taxon>Eukaryota</taxon>
        <taxon>Fungi</taxon>
        <taxon>Dikarya</taxon>
        <taxon>Ascomycota</taxon>
        <taxon>Pezizomycotina</taxon>
        <taxon>Dothideomycetes</taxon>
        <taxon>Dothideomycetidae</taxon>
        <taxon>Mycosphaerellales</taxon>
        <taxon>Teratosphaeriaceae</taxon>
        <taxon>Meristemomyces</taxon>
    </lineage>
</organism>
<dbReference type="Proteomes" id="UP001310890">
    <property type="component" value="Unassembled WGS sequence"/>
</dbReference>
<evidence type="ECO:0000256" key="1">
    <source>
        <dbReference type="SAM" id="MobiDB-lite"/>
    </source>
</evidence>
<comment type="caution">
    <text evidence="2">The sequence shown here is derived from an EMBL/GenBank/DDBJ whole genome shotgun (WGS) entry which is preliminary data.</text>
</comment>
<accession>A0AAN7YRU9</accession>
<dbReference type="AlphaFoldDB" id="A0AAN7YRU9"/>
<evidence type="ECO:0000313" key="3">
    <source>
        <dbReference type="Proteomes" id="UP001310890"/>
    </source>
</evidence>
<dbReference type="EMBL" id="JAVRRL010000023">
    <property type="protein sequence ID" value="KAK5113538.1"/>
    <property type="molecule type" value="Genomic_DNA"/>
</dbReference>
<feature type="compositionally biased region" description="Pro residues" evidence="1">
    <location>
        <begin position="126"/>
        <end position="136"/>
    </location>
</feature>
<reference evidence="2" key="1">
    <citation type="submission" date="2023-08" db="EMBL/GenBank/DDBJ databases">
        <title>Black Yeasts Isolated from many extreme environments.</title>
        <authorList>
            <person name="Coleine C."/>
            <person name="Stajich J.E."/>
            <person name="Selbmann L."/>
        </authorList>
    </citation>
    <scope>NUCLEOTIDE SEQUENCE</scope>
    <source>
        <strain evidence="2">CCFEE 5401</strain>
    </source>
</reference>